<dbReference type="Gene3D" id="3.40.30.10">
    <property type="entry name" value="Glutaredoxin"/>
    <property type="match status" value="1"/>
</dbReference>
<dbReference type="PANTHER" id="PTHR13887">
    <property type="entry name" value="GLUTATHIONE S-TRANSFERASE KAPPA"/>
    <property type="match status" value="1"/>
</dbReference>
<dbReference type="SUPFAM" id="SSF52833">
    <property type="entry name" value="Thioredoxin-like"/>
    <property type="match status" value="1"/>
</dbReference>
<sequence>MSQRLIYVMDPMCSWCWGFAPVIDAIIEAHPQLPLHLVAGGLRANHGAPLDDHTRAVLAEHWQAVAQDSGQPVGDPQTLPATFVYDTEPACRALVVARELDATKAWGFVHALQQAFYVGVEDVTHAAVLMRIAESAGYPVDDFGVHFDQQEMREMTLADVSWVADLGMAGLPILLAERDGQLALLANGYQAAEQVLPLLARWVTAGEKRGEVLA</sequence>
<comment type="caution">
    <text evidence="2">The sequence shown here is derived from an EMBL/GenBank/DDBJ whole genome shotgun (WGS) entry which is preliminary data.</text>
</comment>
<evidence type="ECO:0000259" key="1">
    <source>
        <dbReference type="Pfam" id="PF01323"/>
    </source>
</evidence>
<gene>
    <name evidence="2" type="ORF">LCGC14_0177820</name>
</gene>
<feature type="domain" description="DSBA-like thioredoxin" evidence="1">
    <location>
        <begin position="7"/>
        <end position="193"/>
    </location>
</feature>
<dbReference type="Gene3D" id="1.10.472.60">
    <property type="entry name" value="putative protein disulfide isomerase domain"/>
    <property type="match status" value="1"/>
</dbReference>
<dbReference type="PANTHER" id="PTHR13887:SF54">
    <property type="entry name" value="DSBA FAMILY PROTEIN"/>
    <property type="match status" value="1"/>
</dbReference>
<dbReference type="CDD" id="cd03025">
    <property type="entry name" value="DsbA_FrnE_like"/>
    <property type="match status" value="1"/>
</dbReference>
<reference evidence="2" key="1">
    <citation type="journal article" date="2015" name="Nature">
        <title>Complex archaea that bridge the gap between prokaryotes and eukaryotes.</title>
        <authorList>
            <person name="Spang A."/>
            <person name="Saw J.H."/>
            <person name="Jorgensen S.L."/>
            <person name="Zaremba-Niedzwiedzka K."/>
            <person name="Martijn J."/>
            <person name="Lind A.E."/>
            <person name="van Eijk R."/>
            <person name="Schleper C."/>
            <person name="Guy L."/>
            <person name="Ettema T.J."/>
        </authorList>
    </citation>
    <scope>NUCLEOTIDE SEQUENCE</scope>
</reference>
<dbReference type="EMBL" id="LAZR01000070">
    <property type="protein sequence ID" value="KKN95537.1"/>
    <property type="molecule type" value="Genomic_DNA"/>
</dbReference>
<proteinExistence type="predicted"/>
<accession>A0A0F9V744</accession>
<dbReference type="GO" id="GO:0016491">
    <property type="term" value="F:oxidoreductase activity"/>
    <property type="evidence" value="ECO:0007669"/>
    <property type="project" value="InterPro"/>
</dbReference>
<name>A0A0F9V744_9ZZZZ</name>
<dbReference type="AlphaFoldDB" id="A0A0F9V744"/>
<protein>
    <recommendedName>
        <fullName evidence="1">DSBA-like thioredoxin domain-containing protein</fullName>
    </recommendedName>
</protein>
<dbReference type="Pfam" id="PF01323">
    <property type="entry name" value="DSBA"/>
    <property type="match status" value="1"/>
</dbReference>
<organism evidence="2">
    <name type="scientific">marine sediment metagenome</name>
    <dbReference type="NCBI Taxonomy" id="412755"/>
    <lineage>
        <taxon>unclassified sequences</taxon>
        <taxon>metagenomes</taxon>
        <taxon>ecological metagenomes</taxon>
    </lineage>
</organism>
<dbReference type="InterPro" id="IPR001853">
    <property type="entry name" value="DSBA-like_thioredoxin_dom"/>
</dbReference>
<evidence type="ECO:0000313" key="2">
    <source>
        <dbReference type="EMBL" id="KKN95537.1"/>
    </source>
</evidence>
<dbReference type="InterPro" id="IPR036249">
    <property type="entry name" value="Thioredoxin-like_sf"/>
</dbReference>